<dbReference type="Proteomes" id="UP001374535">
    <property type="component" value="Chromosome 9"/>
</dbReference>
<gene>
    <name evidence="1" type="ORF">V8G54_030148</name>
</gene>
<sequence>MLLYYFYNSRTILKPSKQRSNCKIAMCSHESYYYSLLIKRLKKTKVAGDVFGSSKKRIWIKVFHEFAKQGYPDTGFAYLNPRRVFGYKFRVSGSSIRFCFVFDSLDGSSVFFPVAVSRSPYLRSFKEEIVKLKEELVVLEENLVADMVVVSEEEVVGLQEVPIDGVAHGLGGIIYVLMDMELKPDEVEDVKENSEMDDKQSIFQILGCSYGSRWFGIVVCWRKLGYAME</sequence>
<accession>A0AAQ3MV35</accession>
<dbReference type="AlphaFoldDB" id="A0AAQ3MV35"/>
<evidence type="ECO:0000313" key="1">
    <source>
        <dbReference type="EMBL" id="WVY97997.1"/>
    </source>
</evidence>
<organism evidence="1 2">
    <name type="scientific">Vigna mungo</name>
    <name type="common">Black gram</name>
    <name type="synonym">Phaseolus mungo</name>
    <dbReference type="NCBI Taxonomy" id="3915"/>
    <lineage>
        <taxon>Eukaryota</taxon>
        <taxon>Viridiplantae</taxon>
        <taxon>Streptophyta</taxon>
        <taxon>Embryophyta</taxon>
        <taxon>Tracheophyta</taxon>
        <taxon>Spermatophyta</taxon>
        <taxon>Magnoliopsida</taxon>
        <taxon>eudicotyledons</taxon>
        <taxon>Gunneridae</taxon>
        <taxon>Pentapetalae</taxon>
        <taxon>rosids</taxon>
        <taxon>fabids</taxon>
        <taxon>Fabales</taxon>
        <taxon>Fabaceae</taxon>
        <taxon>Papilionoideae</taxon>
        <taxon>50 kb inversion clade</taxon>
        <taxon>NPAAA clade</taxon>
        <taxon>indigoferoid/millettioid clade</taxon>
        <taxon>Phaseoleae</taxon>
        <taxon>Vigna</taxon>
    </lineage>
</organism>
<dbReference type="EMBL" id="CP144692">
    <property type="protein sequence ID" value="WVY97997.1"/>
    <property type="molecule type" value="Genomic_DNA"/>
</dbReference>
<protein>
    <submittedName>
        <fullName evidence="1">Uncharacterized protein</fullName>
    </submittedName>
</protein>
<keyword evidence="2" id="KW-1185">Reference proteome</keyword>
<name>A0AAQ3MV35_VIGMU</name>
<proteinExistence type="predicted"/>
<reference evidence="1 2" key="1">
    <citation type="journal article" date="2023" name="Life. Sci Alliance">
        <title>Evolutionary insights into 3D genome organization and epigenetic landscape of Vigna mungo.</title>
        <authorList>
            <person name="Junaid A."/>
            <person name="Singh B."/>
            <person name="Bhatia S."/>
        </authorList>
    </citation>
    <scope>NUCLEOTIDE SEQUENCE [LARGE SCALE GENOMIC DNA]</scope>
    <source>
        <strain evidence="1">Urdbean</strain>
    </source>
</reference>
<evidence type="ECO:0000313" key="2">
    <source>
        <dbReference type="Proteomes" id="UP001374535"/>
    </source>
</evidence>